<evidence type="ECO:0000259" key="6">
    <source>
        <dbReference type="Pfam" id="PF07701"/>
    </source>
</evidence>
<feature type="domain" description="Heme NO-binding" evidence="5">
    <location>
        <begin position="956"/>
        <end position="990"/>
    </location>
</feature>
<dbReference type="GO" id="GO:0008074">
    <property type="term" value="C:guanylate cyclase complex, soluble"/>
    <property type="evidence" value="ECO:0007669"/>
    <property type="project" value="TreeGrafter"/>
</dbReference>
<sequence length="1237" mass="138143">LKSLRWASNLSGYAASSARLVSHAARMLVLPDDAAGVSATAAGVSVAALCTPLSLGAAPSSRRRMDGVAESAGLHQLISVPEVLASLRVNCVVAAAAPVTTPQPSVACSPALAAGAVVARRRDVITRLETRALVCVLQLPLCRRWTSQRRCQEVQAAAKPTADEQLTRGQQRADAAWGVCGSWQQSLKLDARILLIRMRLMYSWITVDAVTPAVGTTTCAHRTQSWSTDSSTAAGRSRSQVVCWALRSASSEAPDRLGQPVATEQGRVAVLDDQQGQLQLLTILLNGDHAWPRGRNCSSVKVRRTATDGDMESRGRSMMNCRNSGIRVTAEPVSMTNRHGWPLTCSCTVGPAVATSRLDGKNRQLRGGFRWWSYTAGDCEHRRSLHRCHCRCCAAAADSASAVVATALALLRTFERWLGSLALIQLVKVMVEPFQPDLNNLSSRESVKSASNSAFSPESTCIKSINMSRNSEMGAIMDTQWKCSKEIVGQETTRRVFQELSEHAENYAPRWDNKYAIGVPEGFFGANHCNTKWLLNVMGDTSDFRLMRMLKQGRTRMFDETDQYYQLLESSRPSSAILNPFGIAIYLRYYNALKIIAKQQKREAYGAIRHLLAIKWCPATLPKLVYEPLFQLQSALHRSFVAQDPLLFQNLAIVNMQVPEDLEADQDSEKAKKVVLREQIEFIEPLPQLQLLRHVLRPDLLSQLCARLQSTSVMRVMKKRRWCSPKVYSIPQISDMFSPDFGAGATPLTRIDRPRWTKLREFLDAAEAPDVMRIMTGEGGEGMSWHLGDGQRRVHHHEIDFRYSCVSSARTFRYAVSGGRSSFLDETKDAQSEREGEPGCAISAAMTLALLQCTACCLKALRNFVKENYGEDMWHFPGGKCNLRAKQSFLGWLTPLVKISTIDAETLIYANGATSSSYLSQVRLITMAIHDAGSSGATLRATFSTDLTTARVPADMSYKKLKPPSFFCMNESSTGITLQYRTRRQGYTPYKLQDDFPVRSEVFFEVFPFNIVFNRGLVISEVGDGMLNALPDIVGKDGQRSVSAQRPMIIHLGCCDATLTKRVRNYGNSKMDQKDSRRFRLLMKRRRKRKGQQRRHKPGELQKKPELHLGRSAPPRPDEVHGRLGRDRLLGTPQLQDVDTMQKAGLFVKRLEHARLVRDMVLAVRQQQAEELKLALQQQEEKSKRFSRGFEKNLNEERKRSDELLYQMIPKQVADKIRTDGSSANTCSTFEERHSSI</sequence>
<protein>
    <recommendedName>
        <fullName evidence="1">guanylate cyclase</fullName>
        <ecNumber evidence="1">4.6.1.2</ecNumber>
    </recommendedName>
</protein>
<dbReference type="GO" id="GO:0000166">
    <property type="term" value="F:nucleotide binding"/>
    <property type="evidence" value="ECO:0007669"/>
    <property type="project" value="UniProtKB-KW"/>
</dbReference>
<evidence type="ECO:0000256" key="4">
    <source>
        <dbReference type="SAM" id="MobiDB-lite"/>
    </source>
</evidence>
<organism evidence="7 8">
    <name type="scientific">Macrostomum lignano</name>
    <dbReference type="NCBI Taxonomy" id="282301"/>
    <lineage>
        <taxon>Eukaryota</taxon>
        <taxon>Metazoa</taxon>
        <taxon>Spiralia</taxon>
        <taxon>Lophotrochozoa</taxon>
        <taxon>Platyhelminthes</taxon>
        <taxon>Rhabditophora</taxon>
        <taxon>Macrostomorpha</taxon>
        <taxon>Macrostomida</taxon>
        <taxon>Macrostomidae</taxon>
        <taxon>Macrostomum</taxon>
    </lineage>
</organism>
<dbReference type="Pfam" id="PF07700">
    <property type="entry name" value="HNOB"/>
    <property type="match status" value="1"/>
</dbReference>
<proteinExistence type="predicted"/>
<dbReference type="SUPFAM" id="SSF111126">
    <property type="entry name" value="Ligand-binding domain in the NO signalling and Golgi transport"/>
    <property type="match status" value="1"/>
</dbReference>
<dbReference type="InterPro" id="IPR011644">
    <property type="entry name" value="Heme_NO-bd"/>
</dbReference>
<dbReference type="GO" id="GO:0038060">
    <property type="term" value="P:nitric oxide-cGMP-mediated signaling"/>
    <property type="evidence" value="ECO:0007669"/>
    <property type="project" value="TreeGrafter"/>
</dbReference>
<evidence type="ECO:0000313" key="7">
    <source>
        <dbReference type="Proteomes" id="UP000095280"/>
    </source>
</evidence>
<reference evidence="8" key="1">
    <citation type="submission" date="2016-11" db="UniProtKB">
        <authorList>
            <consortium name="WormBaseParasite"/>
        </authorList>
    </citation>
    <scope>IDENTIFICATION</scope>
</reference>
<evidence type="ECO:0000259" key="5">
    <source>
        <dbReference type="Pfam" id="PF07700"/>
    </source>
</evidence>
<dbReference type="Pfam" id="PF07701">
    <property type="entry name" value="HNOBA"/>
    <property type="match status" value="1"/>
</dbReference>
<name>A0A1I8FK74_9PLAT</name>
<keyword evidence="3" id="KW-0141">cGMP biosynthesis</keyword>
<dbReference type="GO" id="GO:0070482">
    <property type="term" value="P:response to oxygen levels"/>
    <property type="evidence" value="ECO:0007669"/>
    <property type="project" value="TreeGrafter"/>
</dbReference>
<dbReference type="InterPro" id="IPR042463">
    <property type="entry name" value="HNOB_dom_associated_sf"/>
</dbReference>
<dbReference type="Gene3D" id="3.90.1520.10">
    <property type="entry name" value="H-NOX domain"/>
    <property type="match status" value="1"/>
</dbReference>
<evidence type="ECO:0000256" key="2">
    <source>
        <dbReference type="ARBA" id="ARBA00022741"/>
    </source>
</evidence>
<dbReference type="PANTHER" id="PTHR45655">
    <property type="entry name" value="GUANYLATE CYCLASE SOLUBLE SUBUNIT BETA-2"/>
    <property type="match status" value="1"/>
</dbReference>
<evidence type="ECO:0000256" key="3">
    <source>
        <dbReference type="ARBA" id="ARBA00023293"/>
    </source>
</evidence>
<dbReference type="Gene3D" id="6.10.250.780">
    <property type="match status" value="1"/>
</dbReference>
<feature type="domain" description="Haem NO binding associated" evidence="6">
    <location>
        <begin position="997"/>
        <end position="1216"/>
    </location>
</feature>
<feature type="region of interest" description="Disordered" evidence="4">
    <location>
        <begin position="1085"/>
        <end position="1123"/>
    </location>
</feature>
<dbReference type="WBParaSite" id="maker-unitig_38359-snap-gene-0.2-mRNA-1">
    <property type="protein sequence ID" value="maker-unitig_38359-snap-gene-0.2-mRNA-1"/>
    <property type="gene ID" value="maker-unitig_38359-snap-gene-0.2"/>
</dbReference>
<feature type="compositionally biased region" description="Basic residues" evidence="4">
    <location>
        <begin position="1085"/>
        <end position="1097"/>
    </location>
</feature>
<keyword evidence="2" id="KW-0547">Nucleotide-binding</keyword>
<dbReference type="Proteomes" id="UP000095280">
    <property type="component" value="Unplaced"/>
</dbReference>
<dbReference type="InterPro" id="IPR024096">
    <property type="entry name" value="NO_sig/Golgi_transp_ligand-bd"/>
</dbReference>
<dbReference type="GO" id="GO:0004383">
    <property type="term" value="F:guanylate cyclase activity"/>
    <property type="evidence" value="ECO:0007669"/>
    <property type="project" value="UniProtKB-EC"/>
</dbReference>
<dbReference type="EC" id="4.6.1.2" evidence="1"/>
<dbReference type="InterPro" id="IPR038158">
    <property type="entry name" value="H-NOX_domain_sf"/>
</dbReference>
<evidence type="ECO:0000313" key="8">
    <source>
        <dbReference type="WBParaSite" id="maker-unitig_38359-snap-gene-0.2-mRNA-1"/>
    </source>
</evidence>
<dbReference type="AlphaFoldDB" id="A0A1I8FK74"/>
<keyword evidence="7" id="KW-1185">Reference proteome</keyword>
<dbReference type="Gene3D" id="3.30.450.260">
    <property type="entry name" value="Haem NO binding associated domain"/>
    <property type="match status" value="1"/>
</dbReference>
<dbReference type="InterPro" id="IPR011645">
    <property type="entry name" value="HNOB_dom_associated"/>
</dbReference>
<feature type="compositionally biased region" description="Basic and acidic residues" evidence="4">
    <location>
        <begin position="1098"/>
        <end position="1109"/>
    </location>
</feature>
<accession>A0A1I8FK74</accession>
<dbReference type="GO" id="GO:0020037">
    <property type="term" value="F:heme binding"/>
    <property type="evidence" value="ECO:0007669"/>
    <property type="project" value="InterPro"/>
</dbReference>
<evidence type="ECO:0000256" key="1">
    <source>
        <dbReference type="ARBA" id="ARBA00012202"/>
    </source>
</evidence>
<dbReference type="PANTHER" id="PTHR45655:SF10">
    <property type="entry name" value="SOLUBLE GUANYLATE CYCLASE 88E"/>
    <property type="match status" value="1"/>
</dbReference>